<name>A0ACD3APL3_9AGAR</name>
<proteinExistence type="predicted"/>
<evidence type="ECO:0000313" key="2">
    <source>
        <dbReference type="Proteomes" id="UP000308600"/>
    </source>
</evidence>
<dbReference type="EMBL" id="ML208375">
    <property type="protein sequence ID" value="TFK67481.1"/>
    <property type="molecule type" value="Genomic_DNA"/>
</dbReference>
<reference evidence="1 2" key="1">
    <citation type="journal article" date="2019" name="Nat. Ecol. Evol.">
        <title>Megaphylogeny resolves global patterns of mushroom evolution.</title>
        <authorList>
            <person name="Varga T."/>
            <person name="Krizsan K."/>
            <person name="Foldi C."/>
            <person name="Dima B."/>
            <person name="Sanchez-Garcia M."/>
            <person name="Sanchez-Ramirez S."/>
            <person name="Szollosi G.J."/>
            <person name="Szarkandi J.G."/>
            <person name="Papp V."/>
            <person name="Albert L."/>
            <person name="Andreopoulos W."/>
            <person name="Angelini C."/>
            <person name="Antonin V."/>
            <person name="Barry K.W."/>
            <person name="Bougher N.L."/>
            <person name="Buchanan P."/>
            <person name="Buyck B."/>
            <person name="Bense V."/>
            <person name="Catcheside P."/>
            <person name="Chovatia M."/>
            <person name="Cooper J."/>
            <person name="Damon W."/>
            <person name="Desjardin D."/>
            <person name="Finy P."/>
            <person name="Geml J."/>
            <person name="Haridas S."/>
            <person name="Hughes K."/>
            <person name="Justo A."/>
            <person name="Karasinski D."/>
            <person name="Kautmanova I."/>
            <person name="Kiss B."/>
            <person name="Kocsube S."/>
            <person name="Kotiranta H."/>
            <person name="LaButti K.M."/>
            <person name="Lechner B.E."/>
            <person name="Liimatainen K."/>
            <person name="Lipzen A."/>
            <person name="Lukacs Z."/>
            <person name="Mihaltcheva S."/>
            <person name="Morgado L.N."/>
            <person name="Niskanen T."/>
            <person name="Noordeloos M.E."/>
            <person name="Ohm R.A."/>
            <person name="Ortiz-Santana B."/>
            <person name="Ovrebo C."/>
            <person name="Racz N."/>
            <person name="Riley R."/>
            <person name="Savchenko A."/>
            <person name="Shiryaev A."/>
            <person name="Soop K."/>
            <person name="Spirin V."/>
            <person name="Szebenyi C."/>
            <person name="Tomsovsky M."/>
            <person name="Tulloss R.E."/>
            <person name="Uehling J."/>
            <person name="Grigoriev I.V."/>
            <person name="Vagvolgyi C."/>
            <person name="Papp T."/>
            <person name="Martin F.M."/>
            <person name="Miettinen O."/>
            <person name="Hibbett D.S."/>
            <person name="Nagy L.G."/>
        </authorList>
    </citation>
    <scope>NUCLEOTIDE SEQUENCE [LARGE SCALE GENOMIC DNA]</scope>
    <source>
        <strain evidence="1 2">NL-1719</strain>
    </source>
</reference>
<organism evidence="1 2">
    <name type="scientific">Pluteus cervinus</name>
    <dbReference type="NCBI Taxonomy" id="181527"/>
    <lineage>
        <taxon>Eukaryota</taxon>
        <taxon>Fungi</taxon>
        <taxon>Dikarya</taxon>
        <taxon>Basidiomycota</taxon>
        <taxon>Agaricomycotina</taxon>
        <taxon>Agaricomycetes</taxon>
        <taxon>Agaricomycetidae</taxon>
        <taxon>Agaricales</taxon>
        <taxon>Pluteineae</taxon>
        <taxon>Pluteaceae</taxon>
        <taxon>Pluteus</taxon>
    </lineage>
</organism>
<keyword evidence="2" id="KW-1185">Reference proteome</keyword>
<sequence>MAPAPPLQFEDPQAINRSQIEQETVLLKQQMETFRVEPNSLLPISSMPHEILSYIFLLCRGCDCSTGLISMRDLLCLTWVCHHWRTVALSTASLWAYIGNENLRWAVECSARAKEAPLEGRLVHGSTVAPSIDVGALIVSLMHRFRQLYVRHFGNLSPNFLTQPAPVLESLTLGPITIQAPLFSGISPLLHTISLNGCQITSWTSDTLPFLHLKHLSLHHCNPVHIITFIQCLPPSLPNLETLKLHSILVVSVHLAPATAPLPPRIQFPNLKTLSLHGDVPVTTHFFRLCNLAPSTRTIIDVNTNEDRIPSGFLELLQTSERLQHHPIVSIRIWHDEYIYDEDSIDGQIILQASPALDGDVPLIFILNYSIPWSEISQIVTGLPIPTITSLRLAIPGILVDDWTKVFAQFIHLEELLLEDIYTARSFICFILASILAVQDWSTLSPVPPFQFLRKLTLCKKYSGSDSTQIKKDLLDLDTALKLRQDHGLRLAELWLPQGACYIDLLSEVVDQVHSYEFR</sequence>
<feature type="non-terminal residue" evidence="1">
    <location>
        <position position="1"/>
    </location>
</feature>
<gene>
    <name evidence="1" type="ORF">BDN72DRAFT_960997</name>
</gene>
<accession>A0ACD3APL3</accession>
<protein>
    <submittedName>
        <fullName evidence="1">Uncharacterized protein</fullName>
    </submittedName>
</protein>
<evidence type="ECO:0000313" key="1">
    <source>
        <dbReference type="EMBL" id="TFK67481.1"/>
    </source>
</evidence>
<dbReference type="Proteomes" id="UP000308600">
    <property type="component" value="Unassembled WGS sequence"/>
</dbReference>